<evidence type="ECO:0000313" key="1">
    <source>
        <dbReference type="EMBL" id="KAK5067344.1"/>
    </source>
</evidence>
<proteinExistence type="predicted"/>
<keyword evidence="2" id="KW-1185">Reference proteome</keyword>
<reference evidence="1 2" key="1">
    <citation type="submission" date="2023-08" db="EMBL/GenBank/DDBJ databases">
        <title>Black Yeasts Isolated from many extreme environments.</title>
        <authorList>
            <person name="Coleine C."/>
            <person name="Stajich J.E."/>
            <person name="Selbmann L."/>
        </authorList>
    </citation>
    <scope>NUCLEOTIDE SEQUENCE [LARGE SCALE GENOMIC DNA]</scope>
    <source>
        <strain evidence="1 2">CCFEE 6328</strain>
    </source>
</reference>
<dbReference type="Gene3D" id="2.60.120.620">
    <property type="entry name" value="q2cbj1_9rhob like domain"/>
    <property type="match status" value="1"/>
</dbReference>
<gene>
    <name evidence="1" type="ORF">LTR69_001331</name>
</gene>
<dbReference type="Proteomes" id="UP001345691">
    <property type="component" value="Unassembled WGS sequence"/>
</dbReference>
<evidence type="ECO:0000313" key="2">
    <source>
        <dbReference type="Proteomes" id="UP001345691"/>
    </source>
</evidence>
<comment type="caution">
    <text evidence="1">The sequence shown here is derived from an EMBL/GenBank/DDBJ whole genome shotgun (WGS) entry which is preliminary data.</text>
</comment>
<sequence length="193" mass="21830">MAAPELPQVPRVPASDVEKLIQTIKDVGCAIITDFVPIDVVNRRNAETRPYLDADKPWKGKLFPPETRRCPRLVARSKTFREEVLVHPTVTKLTEYFLDTTTTNFYNEEKYSYTTHPIISIATTLEINPGSTAQRIHRDDQVHHNLHHDMTKTGYQLGADTTMGFLVPGIQTTLQRALGNLNRLVTMPFSADT</sequence>
<accession>A0ABR0JMZ0</accession>
<name>A0ABR0JMZ0_9EURO</name>
<organism evidence="1 2">
    <name type="scientific">Exophiala sideris</name>
    <dbReference type="NCBI Taxonomy" id="1016849"/>
    <lineage>
        <taxon>Eukaryota</taxon>
        <taxon>Fungi</taxon>
        <taxon>Dikarya</taxon>
        <taxon>Ascomycota</taxon>
        <taxon>Pezizomycotina</taxon>
        <taxon>Eurotiomycetes</taxon>
        <taxon>Chaetothyriomycetidae</taxon>
        <taxon>Chaetothyriales</taxon>
        <taxon>Herpotrichiellaceae</taxon>
        <taxon>Exophiala</taxon>
    </lineage>
</organism>
<dbReference type="SUPFAM" id="SSF51197">
    <property type="entry name" value="Clavaminate synthase-like"/>
    <property type="match status" value="1"/>
</dbReference>
<protein>
    <submittedName>
        <fullName evidence="1">Uncharacterized protein</fullName>
    </submittedName>
</protein>
<dbReference type="EMBL" id="JAVRRF010000002">
    <property type="protein sequence ID" value="KAK5067344.1"/>
    <property type="molecule type" value="Genomic_DNA"/>
</dbReference>